<dbReference type="AlphaFoldDB" id="A0AAD4DC85"/>
<feature type="region of interest" description="Disordered" evidence="1">
    <location>
        <begin position="540"/>
        <end position="585"/>
    </location>
</feature>
<feature type="compositionally biased region" description="Low complexity" evidence="1">
    <location>
        <begin position="576"/>
        <end position="585"/>
    </location>
</feature>
<feature type="compositionally biased region" description="Low complexity" evidence="1">
    <location>
        <begin position="1"/>
        <end position="12"/>
    </location>
</feature>
<feature type="compositionally biased region" description="Polar residues" evidence="1">
    <location>
        <begin position="53"/>
        <end position="65"/>
    </location>
</feature>
<feature type="region of interest" description="Disordered" evidence="1">
    <location>
        <begin position="1"/>
        <end position="65"/>
    </location>
</feature>
<dbReference type="EMBL" id="JAAAIL010000793">
    <property type="protein sequence ID" value="KAG0273139.1"/>
    <property type="molecule type" value="Genomic_DNA"/>
</dbReference>
<comment type="caution">
    <text evidence="2">The sequence shown here is derived from an EMBL/GenBank/DDBJ whole genome shotgun (WGS) entry which is preliminary data.</text>
</comment>
<proteinExistence type="predicted"/>
<evidence type="ECO:0000313" key="2">
    <source>
        <dbReference type="EMBL" id="KAG0273139.1"/>
    </source>
</evidence>
<feature type="compositionally biased region" description="Low complexity" evidence="1">
    <location>
        <begin position="467"/>
        <end position="481"/>
    </location>
</feature>
<feature type="compositionally biased region" description="Pro residues" evidence="1">
    <location>
        <begin position="428"/>
        <end position="443"/>
    </location>
</feature>
<reference evidence="2" key="1">
    <citation type="journal article" date="2020" name="Fungal Divers.">
        <title>Resolving the Mortierellaceae phylogeny through synthesis of multi-gene phylogenetics and phylogenomics.</title>
        <authorList>
            <person name="Vandepol N."/>
            <person name="Liber J."/>
            <person name="Desiro A."/>
            <person name="Na H."/>
            <person name="Kennedy M."/>
            <person name="Barry K."/>
            <person name="Grigoriev I.V."/>
            <person name="Miller A.N."/>
            <person name="O'Donnell K."/>
            <person name="Stajich J.E."/>
            <person name="Bonito G."/>
        </authorList>
    </citation>
    <scope>NUCLEOTIDE SEQUENCE</scope>
    <source>
        <strain evidence="2">NRRL 28262</strain>
    </source>
</reference>
<feature type="compositionally biased region" description="Low complexity" evidence="1">
    <location>
        <begin position="413"/>
        <end position="424"/>
    </location>
</feature>
<feature type="region of interest" description="Disordered" evidence="1">
    <location>
        <begin position="377"/>
        <end position="488"/>
    </location>
</feature>
<evidence type="ECO:0000313" key="3">
    <source>
        <dbReference type="Proteomes" id="UP001194580"/>
    </source>
</evidence>
<gene>
    <name evidence="2" type="ORF">BGZ95_011036</name>
</gene>
<feature type="compositionally biased region" description="Low complexity" evidence="1">
    <location>
        <begin position="552"/>
        <end position="564"/>
    </location>
</feature>
<feature type="compositionally biased region" description="Basic and acidic residues" evidence="1">
    <location>
        <begin position="21"/>
        <end position="35"/>
    </location>
</feature>
<organism evidence="2 3">
    <name type="scientific">Linnemannia exigua</name>
    <dbReference type="NCBI Taxonomy" id="604196"/>
    <lineage>
        <taxon>Eukaryota</taxon>
        <taxon>Fungi</taxon>
        <taxon>Fungi incertae sedis</taxon>
        <taxon>Mucoromycota</taxon>
        <taxon>Mortierellomycotina</taxon>
        <taxon>Mortierellomycetes</taxon>
        <taxon>Mortierellales</taxon>
        <taxon>Mortierellaceae</taxon>
        <taxon>Linnemannia</taxon>
    </lineage>
</organism>
<dbReference type="Proteomes" id="UP001194580">
    <property type="component" value="Unassembled WGS sequence"/>
</dbReference>
<accession>A0AAD4DC85</accession>
<sequence length="822" mass="89550">MSHSTSHSATASLEALTNNSYHDDSSSRLYSHHDPSVTSSSSPTPPTPVPVPRTQNPQGSESGTVQQPMVGAAANMQEPLSDAWAEHGHFPLALNSVSRRTVPVRGGSTILLTGDNFRAGVQVVIACVSLGENSTKIEYKIVTPRVLKSTEMEFVVPNLLDWWASSSTTTTTTIAPKTLQLSVTLACAGGVKDTSDDPIITFDMVAIEDSETELLHTIIGLHRQLIYASLTAEPGTETERNTRQKTLALLNLDQPPTVTRSEHLALGVIYMLCDGRDLISDDGMDIVRCVTRDGHDMLHLAVVLGLKTLVRELARHLLGTFQSCAITSDNEVFTRDSNDLTALDFAKLLSHADIEEVLTATLQAAQDHKRTILGRTARPLPSVPLPQPSSATQPPTPPKPSRSSTLNGSPVLSNSASSAITSGSVDRPLPPTPLTSPYKPSPPETRGNHSYFPSMAGIDATLMSQSPPLTETTTAPTAATTAEHHPPQRVNTAQAIIGEGDNHTAQCHGGIIVTKAEHDPIIYPGHSEPHVVTHQFPAYQPQHHQHQHNQHQHTQWQQHQHQQPMPQPHYYPPHHQPNQQQQQHEQPILTVVQHAPTLPNMPHLQAHGHHLNTVRPELPTPPRANSVPIPRPINPHLSNPHPSPIIENPLLPILATSPAGTYRPLPTASFKAPSSLPPPKHKVTRVNRPKTFVVSTSASETTPTTMPVPEPAPALQHRPMVIPPLLPDPTPHLHPLPQPHPHPHPHQYPVGNGGHYQHHVMPLPTPVPVPMAHQGNHMAHRQESWHDDQIKVAITQQSSHMPPRQNAYGPPRNDDLVKVPIA</sequence>
<keyword evidence="3" id="KW-1185">Reference proteome</keyword>
<feature type="compositionally biased region" description="Pro residues" evidence="1">
    <location>
        <begin position="565"/>
        <end position="575"/>
    </location>
</feature>
<dbReference type="InterPro" id="IPR013783">
    <property type="entry name" value="Ig-like_fold"/>
</dbReference>
<evidence type="ECO:0000256" key="1">
    <source>
        <dbReference type="SAM" id="MobiDB-lite"/>
    </source>
</evidence>
<evidence type="ECO:0008006" key="4">
    <source>
        <dbReference type="Google" id="ProtNLM"/>
    </source>
</evidence>
<protein>
    <recommendedName>
        <fullName evidence="4">IPT/TIG domain-containing protein</fullName>
    </recommendedName>
</protein>
<name>A0AAD4DC85_9FUNG</name>
<dbReference type="Gene3D" id="2.60.40.10">
    <property type="entry name" value="Immunoglobulins"/>
    <property type="match status" value="1"/>
</dbReference>